<evidence type="ECO:0000313" key="1">
    <source>
        <dbReference type="EMBL" id="MBW32252.1"/>
    </source>
</evidence>
<reference evidence="1" key="1">
    <citation type="submission" date="2018-01" db="EMBL/GenBank/DDBJ databases">
        <title>An insight into the sialome of Amazonian anophelines.</title>
        <authorList>
            <person name="Ribeiro J.M."/>
            <person name="Scarpassa V."/>
            <person name="Calvo E."/>
        </authorList>
    </citation>
    <scope>NUCLEOTIDE SEQUENCE</scope>
    <source>
        <tissue evidence="1">Salivary glands</tissue>
    </source>
</reference>
<dbReference type="EMBL" id="GGFM01011501">
    <property type="protein sequence ID" value="MBW32252.1"/>
    <property type="molecule type" value="Transcribed_RNA"/>
</dbReference>
<organism evidence="1">
    <name type="scientific">Anopheles braziliensis</name>
    <dbReference type="NCBI Taxonomy" id="58242"/>
    <lineage>
        <taxon>Eukaryota</taxon>
        <taxon>Metazoa</taxon>
        <taxon>Ecdysozoa</taxon>
        <taxon>Arthropoda</taxon>
        <taxon>Hexapoda</taxon>
        <taxon>Insecta</taxon>
        <taxon>Pterygota</taxon>
        <taxon>Neoptera</taxon>
        <taxon>Endopterygota</taxon>
        <taxon>Diptera</taxon>
        <taxon>Nematocera</taxon>
        <taxon>Culicoidea</taxon>
        <taxon>Culicidae</taxon>
        <taxon>Anophelinae</taxon>
        <taxon>Anopheles</taxon>
    </lineage>
</organism>
<dbReference type="AlphaFoldDB" id="A0A2M3ZUS6"/>
<accession>A0A2M3ZUS6</accession>
<proteinExistence type="predicted"/>
<protein>
    <submittedName>
        <fullName evidence="1">Putative secreted peptide</fullName>
    </submittedName>
</protein>
<sequence>MNSSARWLSSRIASIWALLPLATSIWPRWWTRRRGCAKICSNGAYRMRNGKRSSFLRTMLDNVRSAKRLASYRR</sequence>
<name>A0A2M3ZUS6_9DIPT</name>